<keyword evidence="4 5" id="KW-0720">Serine protease</keyword>
<keyword evidence="8" id="KW-1185">Reference proteome</keyword>
<comment type="subcellular location">
    <subcellularLocation>
        <location evidence="1">Secreted</location>
    </subcellularLocation>
</comment>
<evidence type="ECO:0000313" key="8">
    <source>
        <dbReference type="Proteomes" id="UP000192652"/>
    </source>
</evidence>
<dbReference type="InterPro" id="IPR008256">
    <property type="entry name" value="Peptidase_S1B"/>
</dbReference>
<protein>
    <recommendedName>
        <fullName evidence="5">Serine protease</fullName>
        <ecNumber evidence="5">3.4.21.-</ecNumber>
    </recommendedName>
</protein>
<comment type="caution">
    <text evidence="7">The sequence shown here is derived from an EMBL/GenBank/DDBJ whole genome shotgun (WGS) entry which is preliminary data.</text>
</comment>
<dbReference type="SUPFAM" id="SSF50494">
    <property type="entry name" value="Trypsin-like serine proteases"/>
    <property type="match status" value="1"/>
</dbReference>
<accession>A0ABX3PBK0</accession>
<gene>
    <name evidence="7" type="ORF">BTR14_13475</name>
</gene>
<evidence type="ECO:0000256" key="4">
    <source>
        <dbReference type="ARBA" id="ARBA00022825"/>
    </source>
</evidence>
<evidence type="ECO:0000256" key="3">
    <source>
        <dbReference type="ARBA" id="ARBA00022801"/>
    </source>
</evidence>
<dbReference type="EMBL" id="MSPX01000011">
    <property type="protein sequence ID" value="OQP85790.1"/>
    <property type="molecule type" value="Genomic_DNA"/>
</dbReference>
<feature type="region of interest" description="Disordered" evidence="6">
    <location>
        <begin position="1"/>
        <end position="27"/>
    </location>
</feature>
<dbReference type="PANTHER" id="PTHR43019:SF23">
    <property type="entry name" value="PROTEASE DO-LIKE 5, CHLOROPLASTIC"/>
    <property type="match status" value="1"/>
</dbReference>
<dbReference type="PRINTS" id="PR00839">
    <property type="entry name" value="V8PROTEASE"/>
</dbReference>
<organism evidence="7 8">
    <name type="scientific">Xaviernesmea rhizosphaerae</name>
    <dbReference type="NCBI Taxonomy" id="1672749"/>
    <lineage>
        <taxon>Bacteria</taxon>
        <taxon>Pseudomonadati</taxon>
        <taxon>Pseudomonadota</taxon>
        <taxon>Alphaproteobacteria</taxon>
        <taxon>Hyphomicrobiales</taxon>
        <taxon>Rhizobiaceae</taxon>
        <taxon>Rhizobium/Agrobacterium group</taxon>
        <taxon>Xaviernesmea</taxon>
    </lineage>
</organism>
<name>A0ABX3PBK0_9HYPH</name>
<proteinExistence type="inferred from homology"/>
<evidence type="ECO:0000256" key="2">
    <source>
        <dbReference type="ARBA" id="ARBA00022670"/>
    </source>
</evidence>
<sequence>MAGHGLAPPVAKGANGRVPRTRHKPKTQRCTIATARVLTFVSLLTPLQACSQPEGGLLEKSYREAARTPLPAGAIAVGTGFFIAPDKVMTSAHVIAGCDTIIVENGRLEPASARVAAQDRRRDAAVLKVQAVAPSVLSLGEDSGRGALRILGYGVGETGRMPADTREAARLKGSPPGALAVSARVSAGFSGAPILEAGGRVIGILSGRLNEGEGRDQADIIASPVAGLSAALRGHADARGQKQGASEGAVVKVSCQ</sequence>
<evidence type="ECO:0000256" key="1">
    <source>
        <dbReference type="ARBA" id="ARBA00004613"/>
    </source>
</evidence>
<keyword evidence="2 5" id="KW-0645">Protease</keyword>
<reference evidence="7 8" key="1">
    <citation type="journal article" date="2017" name="Antonie Van Leeuwenhoek">
        <title>Rhizobium rhizosphaerae sp. nov., a novel species isolated from rice rhizosphere.</title>
        <authorList>
            <person name="Zhao J.J."/>
            <person name="Zhang J."/>
            <person name="Zhang R.J."/>
            <person name="Zhang C.W."/>
            <person name="Yin H.Q."/>
            <person name="Zhang X.X."/>
        </authorList>
    </citation>
    <scope>NUCLEOTIDE SEQUENCE [LARGE SCALE GENOMIC DNA]</scope>
    <source>
        <strain evidence="7 8">RD15</strain>
    </source>
</reference>
<keyword evidence="3 5" id="KW-0378">Hydrolase</keyword>
<dbReference type="Gene3D" id="2.40.10.120">
    <property type="match status" value="1"/>
</dbReference>
<evidence type="ECO:0000256" key="6">
    <source>
        <dbReference type="SAM" id="MobiDB-lite"/>
    </source>
</evidence>
<dbReference type="InterPro" id="IPR009003">
    <property type="entry name" value="Peptidase_S1_PA"/>
</dbReference>
<comment type="similarity">
    <text evidence="5">Belongs to the peptidase S1B family.</text>
</comment>
<dbReference type="Pfam" id="PF13365">
    <property type="entry name" value="Trypsin_2"/>
    <property type="match status" value="1"/>
</dbReference>
<dbReference type="Proteomes" id="UP000192652">
    <property type="component" value="Unassembled WGS sequence"/>
</dbReference>
<dbReference type="PANTHER" id="PTHR43019">
    <property type="entry name" value="SERINE ENDOPROTEASE DEGS"/>
    <property type="match status" value="1"/>
</dbReference>
<dbReference type="EC" id="3.4.21.-" evidence="5"/>
<evidence type="ECO:0000256" key="5">
    <source>
        <dbReference type="RuleBase" id="RU004296"/>
    </source>
</evidence>
<evidence type="ECO:0000313" key="7">
    <source>
        <dbReference type="EMBL" id="OQP85790.1"/>
    </source>
</evidence>